<gene>
    <name evidence="2" type="ORF">EHQ18_07665</name>
</gene>
<evidence type="ECO:0000256" key="1">
    <source>
        <dbReference type="SAM" id="Phobius"/>
    </source>
</evidence>
<evidence type="ECO:0000313" key="3">
    <source>
        <dbReference type="Proteomes" id="UP000297239"/>
    </source>
</evidence>
<feature type="transmembrane region" description="Helical" evidence="1">
    <location>
        <begin position="6"/>
        <end position="25"/>
    </location>
</feature>
<name>A0A6N4QIL1_9LEPT</name>
<keyword evidence="1" id="KW-0812">Transmembrane</keyword>
<organism evidence="2 3">
    <name type="scientific">Leptospira kanakyensis</name>
    <dbReference type="NCBI Taxonomy" id="2484968"/>
    <lineage>
        <taxon>Bacteria</taxon>
        <taxon>Pseudomonadati</taxon>
        <taxon>Spirochaetota</taxon>
        <taxon>Spirochaetia</taxon>
        <taxon>Leptospirales</taxon>
        <taxon>Leptospiraceae</taxon>
        <taxon>Leptospira</taxon>
    </lineage>
</organism>
<protein>
    <submittedName>
        <fullName evidence="2">Uncharacterized protein</fullName>
    </submittedName>
</protein>
<sequence length="264" mass="31157">MHRYLITFGNVILLVVWIFFSIWVWKNLEFPFALTATIASQCLIIFFSHLLKPSYPEKVSFILVTICILVFLLYFKEEFQIVREIELSLKEKNLVSNEPKDFDPKFFLLDGYHLDPQLILNTSIYKKSHDHKGRDNSHTSHYVLIPLRWKENPNAEIHFFALESSLYRFHHWQEERVHPNFGVLIPPQEDHQKLLKEFSEKHSVPLSNSLRFVSLYESPEDCMQSKLSLVHLVLFVFPFLWALVGIVSFVSYWIRSRGYPPSAG</sequence>
<dbReference type="OrthoDB" id="331668at2"/>
<accession>A0A6N4QIL1</accession>
<dbReference type="Proteomes" id="UP000297239">
    <property type="component" value="Unassembled WGS sequence"/>
</dbReference>
<feature type="transmembrane region" description="Helical" evidence="1">
    <location>
        <begin position="32"/>
        <end position="52"/>
    </location>
</feature>
<proteinExistence type="predicted"/>
<dbReference type="RefSeq" id="WP_135633101.1">
    <property type="nucleotide sequence ID" value="NZ_RQFE01000014.1"/>
</dbReference>
<keyword evidence="1" id="KW-1133">Transmembrane helix</keyword>
<evidence type="ECO:0000313" key="2">
    <source>
        <dbReference type="EMBL" id="TGK71836.1"/>
    </source>
</evidence>
<keyword evidence="1" id="KW-0472">Membrane</keyword>
<feature type="transmembrane region" description="Helical" evidence="1">
    <location>
        <begin position="232"/>
        <end position="254"/>
    </location>
</feature>
<comment type="caution">
    <text evidence="2">The sequence shown here is derived from an EMBL/GenBank/DDBJ whole genome shotgun (WGS) entry which is preliminary data.</text>
</comment>
<keyword evidence="3" id="KW-1185">Reference proteome</keyword>
<reference evidence="2" key="1">
    <citation type="journal article" date="2019" name="PLoS Negl. Trop. Dis.">
        <title>Revisiting the worldwide diversity of Leptospira species in the environment.</title>
        <authorList>
            <person name="Vincent A.T."/>
            <person name="Schiettekatte O."/>
            <person name="Bourhy P."/>
            <person name="Veyrier F.J."/>
            <person name="Picardeau M."/>
        </authorList>
    </citation>
    <scope>NUCLEOTIDE SEQUENCE [LARGE SCALE GENOMIC DNA]</scope>
    <source>
        <strain evidence="2">201800293</strain>
    </source>
</reference>
<dbReference type="EMBL" id="RQFF01000016">
    <property type="protein sequence ID" value="TGK71836.1"/>
    <property type="molecule type" value="Genomic_DNA"/>
</dbReference>
<dbReference type="AlphaFoldDB" id="A0A6N4QIL1"/>
<feature type="transmembrane region" description="Helical" evidence="1">
    <location>
        <begin position="58"/>
        <end position="75"/>
    </location>
</feature>